<dbReference type="SUPFAM" id="SSF50129">
    <property type="entry name" value="GroES-like"/>
    <property type="match status" value="1"/>
</dbReference>
<protein>
    <submittedName>
        <fullName evidence="4">Quinone oxidoreductase</fullName>
    </submittedName>
</protein>
<dbReference type="RefSeq" id="WP_265507780.1">
    <property type="nucleotide sequence ID" value="NZ_JAOTBE010000042.1"/>
</dbReference>
<evidence type="ECO:0000259" key="3">
    <source>
        <dbReference type="SMART" id="SM00829"/>
    </source>
</evidence>
<dbReference type="SMART" id="SM00829">
    <property type="entry name" value="PKS_ER"/>
    <property type="match status" value="1"/>
</dbReference>
<dbReference type="Pfam" id="PF00107">
    <property type="entry name" value="ADH_zinc_N"/>
    <property type="match status" value="1"/>
</dbReference>
<dbReference type="InterPro" id="IPR013154">
    <property type="entry name" value="ADH-like_N"/>
</dbReference>
<organism evidence="4 5">
    <name type="scientific">Paracoccus rhizosphaerae</name>
    <dbReference type="NCBI Taxonomy" id="1133347"/>
    <lineage>
        <taxon>Bacteria</taxon>
        <taxon>Pseudomonadati</taxon>
        <taxon>Pseudomonadota</taxon>
        <taxon>Alphaproteobacteria</taxon>
        <taxon>Rhodobacterales</taxon>
        <taxon>Paracoccaceae</taxon>
        <taxon>Paracoccus</taxon>
    </lineage>
</organism>
<gene>
    <name evidence="4" type="ORF">ACFFIZ_08585</name>
</gene>
<keyword evidence="1" id="KW-0521">NADP</keyword>
<keyword evidence="2" id="KW-0560">Oxidoreductase</keyword>
<dbReference type="Gene3D" id="3.90.180.10">
    <property type="entry name" value="Medium-chain alcohol dehydrogenases, catalytic domain"/>
    <property type="match status" value="1"/>
</dbReference>
<dbReference type="InterPro" id="IPR011032">
    <property type="entry name" value="GroES-like_sf"/>
</dbReference>
<sequence>MTIAIRLQEAGPPSVLHIVDVECTRPGPGEVWLEQEAIGVNYLDITQRNGAVKIPMPNGIGLEAAGRVGEVGPDVTHVKVGDRVVYALGPLGAYASGRIYPADRLVRLPDAISSEDAAAIFFKGLTAQYLLKSTYPVQAGTVVLAYGAAGGVGQILAAWARHLGATVIGVVSKEASVERARAAGCSEVLIWGKNDLPAEVARLTDGRKADVVYDGIGKLTFDTSLDCLRIRGTMVSIGASSGTPDPVSVATLNGRGSLFLTRPGLAHHITEIAEYRQRARDILDAVEQGIIDPSSGQLFPLVEVIKAHEALEDGTARGAVVLTV</sequence>
<comment type="caution">
    <text evidence="4">The sequence shown here is derived from an EMBL/GenBank/DDBJ whole genome shotgun (WGS) entry which is preliminary data.</text>
</comment>
<proteinExistence type="predicted"/>
<dbReference type="PANTHER" id="PTHR48106:SF13">
    <property type="entry name" value="QUINONE OXIDOREDUCTASE-RELATED"/>
    <property type="match status" value="1"/>
</dbReference>
<reference evidence="4 5" key="1">
    <citation type="submission" date="2024-09" db="EMBL/GenBank/DDBJ databases">
        <authorList>
            <person name="Sun Q."/>
            <person name="Mori K."/>
        </authorList>
    </citation>
    <scope>NUCLEOTIDE SEQUENCE [LARGE SCALE GENOMIC DNA]</scope>
    <source>
        <strain evidence="4 5">CCM 7904</strain>
    </source>
</reference>
<evidence type="ECO:0000313" key="5">
    <source>
        <dbReference type="Proteomes" id="UP001589795"/>
    </source>
</evidence>
<dbReference type="EMBL" id="JBHLWQ010000073">
    <property type="protein sequence ID" value="MFC0200374.1"/>
    <property type="molecule type" value="Genomic_DNA"/>
</dbReference>
<dbReference type="CDD" id="cd05286">
    <property type="entry name" value="QOR2"/>
    <property type="match status" value="1"/>
</dbReference>
<dbReference type="Pfam" id="PF08240">
    <property type="entry name" value="ADH_N"/>
    <property type="match status" value="1"/>
</dbReference>
<dbReference type="InterPro" id="IPR013149">
    <property type="entry name" value="ADH-like_C"/>
</dbReference>
<evidence type="ECO:0000256" key="1">
    <source>
        <dbReference type="ARBA" id="ARBA00022857"/>
    </source>
</evidence>
<evidence type="ECO:0000313" key="4">
    <source>
        <dbReference type="EMBL" id="MFC0200374.1"/>
    </source>
</evidence>
<dbReference type="PANTHER" id="PTHR48106">
    <property type="entry name" value="QUINONE OXIDOREDUCTASE PIG3-RELATED"/>
    <property type="match status" value="1"/>
</dbReference>
<dbReference type="InterPro" id="IPR020843">
    <property type="entry name" value="ER"/>
</dbReference>
<dbReference type="Gene3D" id="3.40.50.720">
    <property type="entry name" value="NAD(P)-binding Rossmann-like Domain"/>
    <property type="match status" value="1"/>
</dbReference>
<name>A0ABV6CHY6_9RHOB</name>
<feature type="domain" description="Enoyl reductase (ER)" evidence="3">
    <location>
        <begin position="11"/>
        <end position="322"/>
    </location>
</feature>
<accession>A0ABV6CHY6</accession>
<dbReference type="SUPFAM" id="SSF51735">
    <property type="entry name" value="NAD(P)-binding Rossmann-fold domains"/>
    <property type="match status" value="1"/>
</dbReference>
<dbReference type="InterPro" id="IPR047618">
    <property type="entry name" value="QOR-like"/>
</dbReference>
<dbReference type="Proteomes" id="UP001589795">
    <property type="component" value="Unassembled WGS sequence"/>
</dbReference>
<dbReference type="InterPro" id="IPR036291">
    <property type="entry name" value="NAD(P)-bd_dom_sf"/>
</dbReference>
<keyword evidence="5" id="KW-1185">Reference proteome</keyword>
<evidence type="ECO:0000256" key="2">
    <source>
        <dbReference type="ARBA" id="ARBA00023002"/>
    </source>
</evidence>